<dbReference type="EMBL" id="JASJOU010000003">
    <property type="protein sequence ID" value="MDJ1501581.1"/>
    <property type="molecule type" value="Genomic_DNA"/>
</dbReference>
<name>A0AAE3R0R6_9BACT</name>
<evidence type="ECO:0000313" key="2">
    <source>
        <dbReference type="Proteomes" id="UP001232063"/>
    </source>
</evidence>
<reference evidence="1" key="1">
    <citation type="submission" date="2023-05" db="EMBL/GenBank/DDBJ databases">
        <authorList>
            <person name="Zhang X."/>
        </authorList>
    </citation>
    <scope>NUCLEOTIDE SEQUENCE</scope>
    <source>
        <strain evidence="1">BD1B2-1</strain>
    </source>
</reference>
<dbReference type="AlphaFoldDB" id="A0AAE3R0R6"/>
<dbReference type="RefSeq" id="WP_314511081.1">
    <property type="nucleotide sequence ID" value="NZ_JASJOU010000003.1"/>
</dbReference>
<gene>
    <name evidence="1" type="ORF">QNI22_13020</name>
</gene>
<protein>
    <submittedName>
        <fullName evidence="1">Uncharacterized protein</fullName>
    </submittedName>
</protein>
<comment type="caution">
    <text evidence="1">The sequence shown here is derived from an EMBL/GenBank/DDBJ whole genome shotgun (WGS) entry which is preliminary data.</text>
</comment>
<accession>A0AAE3R0R6</accession>
<evidence type="ECO:0000313" key="1">
    <source>
        <dbReference type="EMBL" id="MDJ1501581.1"/>
    </source>
</evidence>
<dbReference type="Proteomes" id="UP001232063">
    <property type="component" value="Unassembled WGS sequence"/>
</dbReference>
<organism evidence="1 2">
    <name type="scientific">Xanthocytophaga agilis</name>
    <dbReference type="NCBI Taxonomy" id="3048010"/>
    <lineage>
        <taxon>Bacteria</taxon>
        <taxon>Pseudomonadati</taxon>
        <taxon>Bacteroidota</taxon>
        <taxon>Cytophagia</taxon>
        <taxon>Cytophagales</taxon>
        <taxon>Rhodocytophagaceae</taxon>
        <taxon>Xanthocytophaga</taxon>
    </lineage>
</organism>
<keyword evidence="2" id="KW-1185">Reference proteome</keyword>
<proteinExistence type="predicted"/>
<sequence>MNNPYQNKHSRTLTESFKIIGDWNYQLKKLQEIFPQLTNADLHFQTGKEELLLARVMNRLNKERIEVIEIIRKGQVKRVI</sequence>